<proteinExistence type="predicted"/>
<reference evidence="1" key="1">
    <citation type="submission" date="2018-05" db="EMBL/GenBank/DDBJ databases">
        <authorList>
            <person name="Lanie J.A."/>
            <person name="Ng W.-L."/>
            <person name="Kazmierczak K.M."/>
            <person name="Andrzejewski T.M."/>
            <person name="Davidsen T.M."/>
            <person name="Wayne K.J."/>
            <person name="Tettelin H."/>
            <person name="Glass J.I."/>
            <person name="Rusch D."/>
            <person name="Podicherti R."/>
            <person name="Tsui H.-C.T."/>
            <person name="Winkler M.E."/>
        </authorList>
    </citation>
    <scope>NUCLEOTIDE SEQUENCE</scope>
</reference>
<name>A0A382Y584_9ZZZZ</name>
<sequence length="23" mass="2896">IQMGKENYERIFQFSEKLLYCKK</sequence>
<dbReference type="EMBL" id="UINC01173093">
    <property type="protein sequence ID" value="SVD78507.1"/>
    <property type="molecule type" value="Genomic_DNA"/>
</dbReference>
<gene>
    <name evidence="1" type="ORF">METZ01_LOCUS431361</name>
</gene>
<organism evidence="1">
    <name type="scientific">marine metagenome</name>
    <dbReference type="NCBI Taxonomy" id="408172"/>
    <lineage>
        <taxon>unclassified sequences</taxon>
        <taxon>metagenomes</taxon>
        <taxon>ecological metagenomes</taxon>
    </lineage>
</organism>
<accession>A0A382Y584</accession>
<dbReference type="AlphaFoldDB" id="A0A382Y584"/>
<protein>
    <submittedName>
        <fullName evidence="1">Uncharacterized protein</fullName>
    </submittedName>
</protein>
<feature type="non-terminal residue" evidence="1">
    <location>
        <position position="1"/>
    </location>
</feature>
<evidence type="ECO:0000313" key="1">
    <source>
        <dbReference type="EMBL" id="SVD78507.1"/>
    </source>
</evidence>